<dbReference type="InterPro" id="IPR045357">
    <property type="entry name" value="Aminopeptidase_N-like_N"/>
</dbReference>
<evidence type="ECO:0000259" key="14">
    <source>
        <dbReference type="Pfam" id="PF17900"/>
    </source>
</evidence>
<dbReference type="Gene3D" id="2.60.40.1730">
    <property type="entry name" value="tricorn interacting facor f3 domain"/>
    <property type="match status" value="1"/>
</dbReference>
<dbReference type="EMBL" id="JAEPRD010000076">
    <property type="protein sequence ID" value="KAG2200988.1"/>
    <property type="molecule type" value="Genomic_DNA"/>
</dbReference>
<dbReference type="InterPro" id="IPR001930">
    <property type="entry name" value="Peptidase_M1"/>
</dbReference>
<dbReference type="InterPro" id="IPR014782">
    <property type="entry name" value="Peptidase_M1_dom"/>
</dbReference>
<dbReference type="Proteomes" id="UP000603453">
    <property type="component" value="Unassembled WGS sequence"/>
</dbReference>
<feature type="domain" description="Peptidase M1 membrane alanine aminopeptidase" evidence="12">
    <location>
        <begin position="285"/>
        <end position="501"/>
    </location>
</feature>
<evidence type="ECO:0000256" key="3">
    <source>
        <dbReference type="ARBA" id="ARBA00022670"/>
    </source>
</evidence>
<dbReference type="PRINTS" id="PR00756">
    <property type="entry name" value="ALADIPTASE"/>
</dbReference>
<reference evidence="16" key="1">
    <citation type="submission" date="2020-12" db="EMBL/GenBank/DDBJ databases">
        <title>Metabolic potential, ecology and presence of endohyphal bacteria is reflected in genomic diversity of Mucoromycotina.</title>
        <authorList>
            <person name="Muszewska A."/>
            <person name="Okrasinska A."/>
            <person name="Steczkiewicz K."/>
            <person name="Drgas O."/>
            <person name="Orlowska M."/>
            <person name="Perlinska-Lenart U."/>
            <person name="Aleksandrzak-Piekarczyk T."/>
            <person name="Szatraj K."/>
            <person name="Zielenkiewicz U."/>
            <person name="Pilsyk S."/>
            <person name="Malc E."/>
            <person name="Mieczkowski P."/>
            <person name="Kruszewska J.S."/>
            <person name="Biernat P."/>
            <person name="Pawlowska J."/>
        </authorList>
    </citation>
    <scope>NUCLEOTIDE SEQUENCE</scope>
    <source>
        <strain evidence="16">WA0000017839</strain>
    </source>
</reference>
<feature type="active site" description="Proton acceptor" evidence="8">
    <location>
        <position position="357"/>
    </location>
</feature>
<evidence type="ECO:0000259" key="13">
    <source>
        <dbReference type="Pfam" id="PF11838"/>
    </source>
</evidence>
<dbReference type="CDD" id="cd09601">
    <property type="entry name" value="M1_APN-Q_like"/>
    <property type="match status" value="1"/>
</dbReference>
<gene>
    <name evidence="16" type="ORF">INT47_006532</name>
</gene>
<keyword evidence="5" id="KW-0378">Hydrolase</keyword>
<comment type="caution">
    <text evidence="16">The sequence shown here is derived from an EMBL/GenBank/DDBJ whole genome shotgun (WGS) entry which is preliminary data.</text>
</comment>
<proteinExistence type="inferred from homology"/>
<dbReference type="InterPro" id="IPR027268">
    <property type="entry name" value="Peptidase_M4/M1_CTD_sf"/>
</dbReference>
<dbReference type="Pfam" id="PF11838">
    <property type="entry name" value="ERAP1_C"/>
    <property type="match status" value="1"/>
</dbReference>
<dbReference type="GO" id="GO:0005737">
    <property type="term" value="C:cytoplasm"/>
    <property type="evidence" value="ECO:0007669"/>
    <property type="project" value="TreeGrafter"/>
</dbReference>
<dbReference type="GO" id="GO:0003676">
    <property type="term" value="F:nucleic acid binding"/>
    <property type="evidence" value="ECO:0007669"/>
    <property type="project" value="InterPro"/>
</dbReference>
<organism evidence="16 17">
    <name type="scientific">Mucor saturninus</name>
    <dbReference type="NCBI Taxonomy" id="64648"/>
    <lineage>
        <taxon>Eukaryota</taxon>
        <taxon>Fungi</taxon>
        <taxon>Fungi incertae sedis</taxon>
        <taxon>Mucoromycota</taxon>
        <taxon>Mucoromycotina</taxon>
        <taxon>Mucoromycetes</taxon>
        <taxon>Mucorales</taxon>
        <taxon>Mucorineae</taxon>
        <taxon>Mucoraceae</taxon>
        <taxon>Mucor</taxon>
    </lineage>
</organism>
<dbReference type="InterPro" id="IPR036397">
    <property type="entry name" value="RNaseH_sf"/>
</dbReference>
<dbReference type="PANTHER" id="PTHR11533:SF174">
    <property type="entry name" value="PUROMYCIN-SENSITIVE AMINOPEPTIDASE-RELATED"/>
    <property type="match status" value="1"/>
</dbReference>
<keyword evidence="17" id="KW-1185">Reference proteome</keyword>
<evidence type="ECO:0000313" key="17">
    <source>
        <dbReference type="Proteomes" id="UP000603453"/>
    </source>
</evidence>
<dbReference type="AlphaFoldDB" id="A0A8H7QYG2"/>
<keyword evidence="11" id="KW-1133">Transmembrane helix</keyword>
<feature type="binding site" evidence="9">
    <location>
        <position position="360"/>
    </location>
    <ligand>
        <name>Zn(2+)</name>
        <dbReference type="ChEBI" id="CHEBI:29105"/>
        <note>catalytic</note>
    </ligand>
</feature>
<dbReference type="InterPro" id="IPR012337">
    <property type="entry name" value="RNaseH-like_sf"/>
</dbReference>
<feature type="transmembrane region" description="Helical" evidence="11">
    <location>
        <begin position="21"/>
        <end position="39"/>
    </location>
</feature>
<feature type="domain" description="ERAP1-like C-terminal" evidence="13">
    <location>
        <begin position="574"/>
        <end position="901"/>
    </location>
</feature>
<dbReference type="InterPro" id="IPR050344">
    <property type="entry name" value="Peptidase_M1_aminopeptidases"/>
</dbReference>
<evidence type="ECO:0000256" key="9">
    <source>
        <dbReference type="PIRSR" id="PIRSR634016-3"/>
    </source>
</evidence>
<dbReference type="GO" id="GO:0008270">
    <property type="term" value="F:zinc ion binding"/>
    <property type="evidence" value="ECO:0007669"/>
    <property type="project" value="InterPro"/>
</dbReference>
<feature type="domain" description="Gfd2/YDR514C-like C-terminal" evidence="15">
    <location>
        <begin position="1039"/>
        <end position="1217"/>
    </location>
</feature>
<evidence type="ECO:0000259" key="15">
    <source>
        <dbReference type="Pfam" id="PF21762"/>
    </source>
</evidence>
<feature type="domain" description="Aminopeptidase N-like N-terminal" evidence="14">
    <location>
        <begin position="60"/>
        <end position="244"/>
    </location>
</feature>
<dbReference type="Pfam" id="PF17900">
    <property type="entry name" value="Peptidase_M1_N"/>
    <property type="match status" value="1"/>
</dbReference>
<dbReference type="Pfam" id="PF01433">
    <property type="entry name" value="Peptidase_M1"/>
    <property type="match status" value="1"/>
</dbReference>
<evidence type="ECO:0000256" key="5">
    <source>
        <dbReference type="ARBA" id="ARBA00022801"/>
    </source>
</evidence>
<dbReference type="Pfam" id="PF21762">
    <property type="entry name" value="DEDDh_C"/>
    <property type="match status" value="1"/>
</dbReference>
<dbReference type="GO" id="GO:0042277">
    <property type="term" value="F:peptide binding"/>
    <property type="evidence" value="ECO:0007669"/>
    <property type="project" value="TreeGrafter"/>
</dbReference>
<evidence type="ECO:0000259" key="12">
    <source>
        <dbReference type="Pfam" id="PF01433"/>
    </source>
</evidence>
<keyword evidence="3" id="KW-0645">Protease</keyword>
<keyword evidence="6 9" id="KW-0862">Zinc</keyword>
<dbReference type="GO" id="GO:0043171">
    <property type="term" value="P:peptide catabolic process"/>
    <property type="evidence" value="ECO:0007669"/>
    <property type="project" value="TreeGrafter"/>
</dbReference>
<evidence type="ECO:0000256" key="4">
    <source>
        <dbReference type="ARBA" id="ARBA00022723"/>
    </source>
</evidence>
<sequence>MNEKDIKEPDRLNPEKNVSLWKRYALWLLVPVMLALYYSQDKTVLAQIKHERQILPTQVKPVHYDLNLTPDLTAFVYKGLVKVDLDVLNETNTIILNANELVIDSANVTINDTSYAALDIQYDNKTDQVSLAFEHALEKSSTVQLSIQFQGVLNDHMSGFYRSSFKDKDGDTKYLATTQFEATDARRAFPCWDEPSLKATFDVTLNVPSDLTALSNMDVISDTPSSNGLKTVKYATTPRMSTYLLAFIVGPFEYIEGFTSGEYNGRPIKTRVYTLPGLSEQGRHALNVGMETLEYFAKVFNLPYPLPKLDMVAIPDFDAGAMENWGLVTFRTTALLYDDNNSAFITKRSTAYTVAHELAHQWFGNLVTMEWWDHLWLNEGFATWVGWFAIDHIFPDWQVWTMFATQNMQDALSLDGLRSSHPVEVAVNDPSEIHQIFDSISYLKGASVIRMVNSWLTTKTFLTGIHQYLGQHRLANAATQDLWAALSQEAGKNVSEFMNTWTQKTGYPILNVSLSDPQTLLVTQSRYLLTGDLAQEEDSTTWWVPLRVKVPGKVEDYTLKEKSQTFAVPVDTPLKLNGGQTSLYRVNYSSELMSRLIRELKKPDNGILSEPTDRAGIISDLAVLSRSGEQSTVTFLDAAKEFKNEKNYFVLSELSVQLTIVANLWEGYPEIKPRLQDLRRQLFAPLAQELGWEVKEGEPELDKLLRVLVLNEAGLAGDPTIIQEATTRYGQFMEGQHSVISPDLRHVVYRIMLKEAANAQEEDKIWEEIFGIYNDESFTMDQRVVALQSLGSTIKTQGVIDKTMALVLNEKEIRTQDASVFFRALGLNYKAREPLIQFFETNYDKIFQRFSKSMGALGTSVNNMISNVNDMNRINQLETFFQSKDTREYSRSLNGGLEKAKVNSAQIQREHSDEEAKNGFNAFFDPKNFFAPHSPTIGMPLALGVSQVNGHYEVVMGLHICEQLIEFLREKLPCTPLPTLSNLSPAKYEIIERFEATHNEILQRTHQKAKKRNKAHTKLMDAKKLSALARTLVHGGKYVLVSIDIEAYEMNHSILLEIGWSMYDAASDRFLDQHYAMDTYKHLTNGKFVNDQRMRFNFGTTVWCSLKQALKELRKDLDWAVARDGGFVLVGHGLDSDIKYLLQQKFKWPTADGSETLSVEESAHVAILNTDVIYAASINNLHNPPSLGKTMDLLGIENWNLHNAGNDAHYTLLLLMKLVNKK</sequence>
<dbReference type="SUPFAM" id="SSF53098">
    <property type="entry name" value="Ribonuclease H-like"/>
    <property type="match status" value="1"/>
</dbReference>
<dbReference type="GO" id="GO:0006508">
    <property type="term" value="P:proteolysis"/>
    <property type="evidence" value="ECO:0007669"/>
    <property type="project" value="UniProtKB-KW"/>
</dbReference>
<feature type="site" description="Transition state stabilizer" evidence="10">
    <location>
        <position position="442"/>
    </location>
</feature>
<evidence type="ECO:0000313" key="16">
    <source>
        <dbReference type="EMBL" id="KAG2200988.1"/>
    </source>
</evidence>
<protein>
    <recommendedName>
        <fullName evidence="18">Aminopeptidase</fullName>
    </recommendedName>
</protein>
<dbReference type="Gene3D" id="1.10.390.10">
    <property type="entry name" value="Neutral Protease Domain 2"/>
    <property type="match status" value="1"/>
</dbReference>
<keyword evidence="4 9" id="KW-0479">Metal-binding</keyword>
<keyword evidence="11" id="KW-0812">Transmembrane</keyword>
<evidence type="ECO:0000256" key="10">
    <source>
        <dbReference type="PIRSR" id="PIRSR634016-4"/>
    </source>
</evidence>
<evidence type="ECO:0000256" key="6">
    <source>
        <dbReference type="ARBA" id="ARBA00022833"/>
    </source>
</evidence>
<feature type="binding site" evidence="9">
    <location>
        <position position="356"/>
    </location>
    <ligand>
        <name>Zn(2+)</name>
        <dbReference type="ChEBI" id="CHEBI:29105"/>
        <note>catalytic</note>
    </ligand>
</feature>
<evidence type="ECO:0000256" key="2">
    <source>
        <dbReference type="ARBA" id="ARBA00022438"/>
    </source>
</evidence>
<evidence type="ECO:0008006" key="18">
    <source>
        <dbReference type="Google" id="ProtNLM"/>
    </source>
</evidence>
<comment type="similarity">
    <text evidence="1">Belongs to the peptidase M1 family.</text>
</comment>
<name>A0A8H7QYG2_9FUNG</name>
<keyword evidence="7" id="KW-0482">Metalloprotease</keyword>
<evidence type="ECO:0000256" key="7">
    <source>
        <dbReference type="ARBA" id="ARBA00023049"/>
    </source>
</evidence>
<dbReference type="SUPFAM" id="SSF63737">
    <property type="entry name" value="Leukotriene A4 hydrolase N-terminal domain"/>
    <property type="match status" value="1"/>
</dbReference>
<evidence type="ECO:0000256" key="11">
    <source>
        <dbReference type="SAM" id="Phobius"/>
    </source>
</evidence>
<dbReference type="InterPro" id="IPR024571">
    <property type="entry name" value="ERAP1-like_C_dom"/>
</dbReference>
<dbReference type="InterPro" id="IPR042097">
    <property type="entry name" value="Aminopeptidase_N-like_N_sf"/>
</dbReference>
<dbReference type="GO" id="GO:0005615">
    <property type="term" value="C:extracellular space"/>
    <property type="evidence" value="ECO:0007669"/>
    <property type="project" value="TreeGrafter"/>
</dbReference>
<dbReference type="InterPro" id="IPR048519">
    <property type="entry name" value="Gfd2/YDR514C-like_C"/>
</dbReference>
<dbReference type="Gene3D" id="3.30.420.10">
    <property type="entry name" value="Ribonuclease H-like superfamily/Ribonuclease H"/>
    <property type="match status" value="1"/>
</dbReference>
<dbReference type="FunFam" id="2.60.40.1730:FF:000002">
    <property type="entry name" value="Aminopeptidase"/>
    <property type="match status" value="1"/>
</dbReference>
<keyword evidence="2" id="KW-0031">Aminopeptidase</keyword>
<evidence type="ECO:0000256" key="1">
    <source>
        <dbReference type="ARBA" id="ARBA00010136"/>
    </source>
</evidence>
<comment type="cofactor">
    <cofactor evidence="9">
        <name>Zn(2+)</name>
        <dbReference type="ChEBI" id="CHEBI:29105"/>
    </cofactor>
    <text evidence="9">Binds 1 zinc ion per subunit.</text>
</comment>
<dbReference type="GO" id="GO:0070006">
    <property type="term" value="F:metalloaminopeptidase activity"/>
    <property type="evidence" value="ECO:0007669"/>
    <property type="project" value="TreeGrafter"/>
</dbReference>
<feature type="binding site" evidence="9">
    <location>
        <position position="379"/>
    </location>
    <ligand>
        <name>Zn(2+)</name>
        <dbReference type="ChEBI" id="CHEBI:29105"/>
        <note>catalytic</note>
    </ligand>
</feature>
<dbReference type="Gene3D" id="2.60.40.1910">
    <property type="match status" value="1"/>
</dbReference>
<accession>A0A8H7QYG2</accession>
<dbReference type="InterPro" id="IPR034016">
    <property type="entry name" value="M1_APN-typ"/>
</dbReference>
<evidence type="ECO:0000256" key="8">
    <source>
        <dbReference type="PIRSR" id="PIRSR634016-1"/>
    </source>
</evidence>
<dbReference type="OrthoDB" id="10031169at2759"/>
<dbReference type="Gene3D" id="1.25.50.20">
    <property type="match status" value="1"/>
</dbReference>
<dbReference type="PANTHER" id="PTHR11533">
    <property type="entry name" value="PROTEASE M1 ZINC METALLOPROTEASE"/>
    <property type="match status" value="1"/>
</dbReference>
<dbReference type="SUPFAM" id="SSF55486">
    <property type="entry name" value="Metalloproteases ('zincins'), catalytic domain"/>
    <property type="match status" value="1"/>
</dbReference>
<keyword evidence="11" id="KW-0472">Membrane</keyword>
<dbReference type="FunFam" id="1.10.390.10:FF:000001">
    <property type="entry name" value="Aminopeptidase"/>
    <property type="match status" value="1"/>
</dbReference>
<dbReference type="GO" id="GO:0016020">
    <property type="term" value="C:membrane"/>
    <property type="evidence" value="ECO:0007669"/>
    <property type="project" value="TreeGrafter"/>
</dbReference>